<dbReference type="RefSeq" id="XP_066670695.1">
    <property type="nucleotide sequence ID" value="XM_066807077.1"/>
</dbReference>
<dbReference type="EMBL" id="JAQQWN010000004">
    <property type="protein sequence ID" value="KAK8087801.1"/>
    <property type="molecule type" value="Genomic_DNA"/>
</dbReference>
<evidence type="ECO:0000256" key="1">
    <source>
        <dbReference type="SAM" id="MobiDB-lite"/>
    </source>
</evidence>
<feature type="region of interest" description="Disordered" evidence="1">
    <location>
        <begin position="1"/>
        <end position="20"/>
    </location>
</feature>
<sequence>MAYMPSQSMNQQWNDSQWTQGDEQDCGGFLFDSFNGVEQLVLPLEQNMFSYGDFEEGMMSYDLQHYLHDFQDIGFISSISTETPSITGTLSSSEPIAWNTSRYATANRIPTSPVAGIDTLTVPVVSSLTVANPNGLQDQDSVDVAVSPSSDRRSSALSHTAPLACSVCGMQKNSMKDLRRHIVETHEKPFHGERKLVAFVRHRDGFGAPSCANAVKVNQIMIITWSISEDVELEGDLLDDQN</sequence>
<reference evidence="2 3" key="1">
    <citation type="submission" date="2023-01" db="EMBL/GenBank/DDBJ databases">
        <title>Analysis of 21 Apiospora genomes using comparative genomics revels a genus with tremendous synthesis potential of carbohydrate active enzymes and secondary metabolites.</title>
        <authorList>
            <person name="Sorensen T."/>
        </authorList>
    </citation>
    <scope>NUCLEOTIDE SEQUENCE [LARGE SCALE GENOMIC DNA]</scope>
    <source>
        <strain evidence="2 3">CBS 114990</strain>
    </source>
</reference>
<evidence type="ECO:0000313" key="3">
    <source>
        <dbReference type="Proteomes" id="UP001433268"/>
    </source>
</evidence>
<name>A0ABR1WXB2_9PEZI</name>
<comment type="caution">
    <text evidence="2">The sequence shown here is derived from an EMBL/GenBank/DDBJ whole genome shotgun (WGS) entry which is preliminary data.</text>
</comment>
<protein>
    <recommendedName>
        <fullName evidence="4">C2H2-type domain-containing protein</fullName>
    </recommendedName>
</protein>
<dbReference type="Proteomes" id="UP001433268">
    <property type="component" value="Unassembled WGS sequence"/>
</dbReference>
<organism evidence="2 3">
    <name type="scientific">Apiospora hydei</name>
    <dbReference type="NCBI Taxonomy" id="1337664"/>
    <lineage>
        <taxon>Eukaryota</taxon>
        <taxon>Fungi</taxon>
        <taxon>Dikarya</taxon>
        <taxon>Ascomycota</taxon>
        <taxon>Pezizomycotina</taxon>
        <taxon>Sordariomycetes</taxon>
        <taxon>Xylariomycetidae</taxon>
        <taxon>Amphisphaeriales</taxon>
        <taxon>Apiosporaceae</taxon>
        <taxon>Apiospora</taxon>
    </lineage>
</organism>
<proteinExistence type="predicted"/>
<accession>A0ABR1WXB2</accession>
<evidence type="ECO:0000313" key="2">
    <source>
        <dbReference type="EMBL" id="KAK8087801.1"/>
    </source>
</evidence>
<dbReference type="GeneID" id="92040137"/>
<gene>
    <name evidence="2" type="ORF">PG997_002762</name>
</gene>
<keyword evidence="3" id="KW-1185">Reference proteome</keyword>
<evidence type="ECO:0008006" key="4">
    <source>
        <dbReference type="Google" id="ProtNLM"/>
    </source>
</evidence>